<feature type="non-terminal residue" evidence="2">
    <location>
        <position position="87"/>
    </location>
</feature>
<feature type="region of interest" description="Disordered" evidence="1">
    <location>
        <begin position="1"/>
        <end position="31"/>
    </location>
</feature>
<reference evidence="2" key="1">
    <citation type="submission" date="2022-03" db="EMBL/GenBank/DDBJ databases">
        <title>Draft genome sequence of Aduncisulcus paluster, a free-living microaerophilic Fornicata.</title>
        <authorList>
            <person name="Yuyama I."/>
            <person name="Kume K."/>
            <person name="Tamura T."/>
            <person name="Inagaki Y."/>
            <person name="Hashimoto T."/>
        </authorList>
    </citation>
    <scope>NUCLEOTIDE SEQUENCE</scope>
    <source>
        <strain evidence="2">NY0171</strain>
    </source>
</reference>
<gene>
    <name evidence="2" type="ORF">ADUPG1_002522</name>
</gene>
<comment type="caution">
    <text evidence="2">The sequence shown here is derived from an EMBL/GenBank/DDBJ whole genome shotgun (WGS) entry which is preliminary data.</text>
</comment>
<evidence type="ECO:0000313" key="3">
    <source>
        <dbReference type="Proteomes" id="UP001057375"/>
    </source>
</evidence>
<feature type="compositionally biased region" description="Basic and acidic residues" evidence="1">
    <location>
        <begin position="10"/>
        <end position="22"/>
    </location>
</feature>
<evidence type="ECO:0000256" key="1">
    <source>
        <dbReference type="SAM" id="MobiDB-lite"/>
    </source>
</evidence>
<sequence length="87" mass="9964">MLSASGPTEGHIKRPSDGKEPKTWSSSSQAILTKDHCPDSQSYVFYMDIRSPGKMFDEFTRRAQEEYEARYIRGRVSMVYPKGDKLV</sequence>
<proteinExistence type="predicted"/>
<dbReference type="Proteomes" id="UP001057375">
    <property type="component" value="Unassembled WGS sequence"/>
</dbReference>
<evidence type="ECO:0000313" key="2">
    <source>
        <dbReference type="EMBL" id="GKT33525.1"/>
    </source>
</evidence>
<keyword evidence="3" id="KW-1185">Reference proteome</keyword>
<name>A0ABQ5KM07_9EUKA</name>
<accession>A0ABQ5KM07</accession>
<dbReference type="EMBL" id="BQXS01002968">
    <property type="protein sequence ID" value="GKT33525.1"/>
    <property type="molecule type" value="Genomic_DNA"/>
</dbReference>
<organism evidence="2 3">
    <name type="scientific">Aduncisulcus paluster</name>
    <dbReference type="NCBI Taxonomy" id="2918883"/>
    <lineage>
        <taxon>Eukaryota</taxon>
        <taxon>Metamonada</taxon>
        <taxon>Carpediemonas-like organisms</taxon>
        <taxon>Aduncisulcus</taxon>
    </lineage>
</organism>
<protein>
    <submittedName>
        <fullName evidence="2">CoB--CoM heterodisulfide reductase iron-sulfur subunit A family protein</fullName>
    </submittedName>
</protein>